<dbReference type="EMBL" id="VFWZ01000002">
    <property type="protein sequence ID" value="TPN87146.1"/>
    <property type="molecule type" value="Genomic_DNA"/>
</dbReference>
<dbReference type="AlphaFoldDB" id="A0A504J8D0"/>
<feature type="coiled-coil region" evidence="1">
    <location>
        <begin position="175"/>
        <end position="216"/>
    </location>
</feature>
<sequence>MKYKQRNELIKRFKVVIIFSFSFLSYSQTSCEELLIYRNQTISEKWELAKKKYMINTSMIEDIRRYRKELIDDSSPASDWRLIPITLKTLCDAINDLVGVASPSGQIINLAKEAGDVSQKSERIYNYINDGKKILDQATADNIEMIIANEAISRLGRLGAVYSFVNNLRENVNNYEQFSESKKELNRLLKMFEDSLKEYNRRLDKSYSEFEELNNYVVYIDNYLKKNCKKREEDDFWSGESSNVDKKKDKVKDDFWSGQGTIEEENQFESNTKPVESNQFIGDIESYGTKYLTVKCRDHGNIDGDRVSVKLNGVIIKSSIRLSDSYFSFDIKLTSGQNRIDFTALNEGTSSPNTAEFIIIDDKGKKISNKEWNIKTGYTATLLIITF</sequence>
<organism evidence="2 3">
    <name type="scientific">Aquimarina algicola</name>
    <dbReference type="NCBI Taxonomy" id="2589995"/>
    <lineage>
        <taxon>Bacteria</taxon>
        <taxon>Pseudomonadati</taxon>
        <taxon>Bacteroidota</taxon>
        <taxon>Flavobacteriia</taxon>
        <taxon>Flavobacteriales</taxon>
        <taxon>Flavobacteriaceae</taxon>
        <taxon>Aquimarina</taxon>
    </lineage>
</organism>
<protein>
    <submittedName>
        <fullName evidence="2">Uncharacterized protein</fullName>
    </submittedName>
</protein>
<dbReference type="Proteomes" id="UP000315540">
    <property type="component" value="Unassembled WGS sequence"/>
</dbReference>
<evidence type="ECO:0000313" key="3">
    <source>
        <dbReference type="Proteomes" id="UP000315540"/>
    </source>
</evidence>
<dbReference type="OrthoDB" id="1148517at2"/>
<comment type="caution">
    <text evidence="2">The sequence shown here is derived from an EMBL/GenBank/DDBJ whole genome shotgun (WGS) entry which is preliminary data.</text>
</comment>
<name>A0A504J8D0_9FLAO</name>
<reference evidence="2 3" key="1">
    <citation type="submission" date="2019-06" db="EMBL/GenBank/DDBJ databases">
        <authorList>
            <person name="Meng X."/>
        </authorList>
    </citation>
    <scope>NUCLEOTIDE SEQUENCE [LARGE SCALE GENOMIC DNA]</scope>
    <source>
        <strain evidence="2 3">M625</strain>
    </source>
</reference>
<proteinExistence type="predicted"/>
<evidence type="ECO:0000256" key="1">
    <source>
        <dbReference type="SAM" id="Coils"/>
    </source>
</evidence>
<accession>A0A504J8D0</accession>
<keyword evidence="1" id="KW-0175">Coiled coil</keyword>
<keyword evidence="3" id="KW-1185">Reference proteome</keyword>
<evidence type="ECO:0000313" key="2">
    <source>
        <dbReference type="EMBL" id="TPN87146.1"/>
    </source>
</evidence>
<dbReference type="RefSeq" id="WP_140591420.1">
    <property type="nucleotide sequence ID" value="NZ_VFWZ01000002.1"/>
</dbReference>
<dbReference type="Gene3D" id="2.60.40.10">
    <property type="entry name" value="Immunoglobulins"/>
    <property type="match status" value="1"/>
</dbReference>
<gene>
    <name evidence="2" type="ORF">FHK87_06020</name>
</gene>
<dbReference type="InterPro" id="IPR013783">
    <property type="entry name" value="Ig-like_fold"/>
</dbReference>